<feature type="region of interest" description="Disordered" evidence="3">
    <location>
        <begin position="153"/>
        <end position="180"/>
    </location>
</feature>
<dbReference type="GO" id="GO:0015616">
    <property type="term" value="F:DNA translocase activity"/>
    <property type="evidence" value="ECO:0007669"/>
    <property type="project" value="TreeGrafter"/>
</dbReference>
<dbReference type="SUPFAM" id="SSF52540">
    <property type="entry name" value="P-loop containing nucleoside triphosphate hydrolases"/>
    <property type="match status" value="2"/>
</dbReference>
<dbReference type="PROSITE" id="PS51192">
    <property type="entry name" value="HELICASE_ATP_BIND_1"/>
    <property type="match status" value="1"/>
</dbReference>
<evidence type="ECO:0000259" key="4">
    <source>
        <dbReference type="PROSITE" id="PS51192"/>
    </source>
</evidence>
<accession>A0A409Y9F7</accession>
<dbReference type="OrthoDB" id="413460at2759"/>
<dbReference type="InParanoid" id="A0A409Y9F7"/>
<dbReference type="SMART" id="SM00487">
    <property type="entry name" value="DEXDc"/>
    <property type="match status" value="1"/>
</dbReference>
<feature type="region of interest" description="Disordered" evidence="3">
    <location>
        <begin position="253"/>
        <end position="273"/>
    </location>
</feature>
<dbReference type="InterPro" id="IPR027417">
    <property type="entry name" value="P-loop_NTPase"/>
</dbReference>
<evidence type="ECO:0000256" key="3">
    <source>
        <dbReference type="SAM" id="MobiDB-lite"/>
    </source>
</evidence>
<keyword evidence="6" id="KW-1185">Reference proteome</keyword>
<protein>
    <recommendedName>
        <fullName evidence="4">Helicase ATP-binding domain-containing protein</fullName>
    </recommendedName>
</protein>
<dbReference type="Gene3D" id="3.40.50.300">
    <property type="entry name" value="P-loop containing nucleotide triphosphate hydrolases"/>
    <property type="match status" value="2"/>
</dbReference>
<dbReference type="GO" id="GO:0005634">
    <property type="term" value="C:nucleus"/>
    <property type="evidence" value="ECO:0007669"/>
    <property type="project" value="TreeGrafter"/>
</dbReference>
<dbReference type="InterPro" id="IPR014001">
    <property type="entry name" value="Helicase_ATP-bd"/>
</dbReference>
<sequence>MPAFQSLAGKRPSDGGYDVAEKRIRLESGPSRSTQNPRVVWMVQWRHPQYKKHKTWDGDGVLVVDSNEAAVLYDTDGKSIGAGKVALPLSEGQDFSFASKDVELDRQIPIAEYLSGACFGNGMITSFSNVVAPTPSSSTKIARKPFAPPKISLIGGSSSSRTSTSATLSDVTNQDSETHWRANWRKPQGKKNKTWEGDVYISHVDQKLIMISEKGAILGTSPLTSVSLKPGFTAFIAGKEVQLDVQISKSQLPGIHGEGDNDLNDSTENNPAEGNEIETRAFVAPASFYAPAQAKQKQKGPLHDPEAPDALVMKAPTKEHMKKYNRKNLAVVPVVVDPILSRKLRPHQREGVAFMYECIMELRKHEGQGCILADDMGLGKTLQTIALVWTVLKQNPYANPAPIAQKVLIVCPVSLINNWKAEFHKWLGRDRVGIITCDKNSDGIDLFGRSKVHQVLIIGYERLRTVTKKLTELFPPIGLIICDEGHRLKSSTNKTATMFKEFTTRRRIILSGTPIQNDLGEFHAMAEFCNPGLLDEYSVFRRVYEAPIVKSRQPDATQKEIEVGNARTEQLLSIARSFVLRRDAALLKSHLPPKTEYVVFVTPTALQLDMFSRMLNGDRTLDTLIEGSTADSLAMITTLTKISNSPILLKATYDNMKKKDQPTSYIQRLMRDASGVLPDGCQMSDMTLSGKLIVLSRMLKVLKNASLKYIILELHSCLFIDNAIVGGSPSRISDLMALIGSASNSSKADSFTRKDLRDIFRVHGDTICNTHDLLGCNCCSDESGEGLEPPEEKPTVVKERALKGFMSASDVCDDDVSPEDQTLLEKKKVALASLSEWRHVDCVNSPDIEIGDPVLQTLVETAADTSSSLSETRAGGKISFLFEKCNTTVEATEAEG</sequence>
<dbReference type="PANTHER" id="PTHR45629">
    <property type="entry name" value="SNF2/RAD54 FAMILY MEMBER"/>
    <property type="match status" value="1"/>
</dbReference>
<dbReference type="PANTHER" id="PTHR45629:SF7">
    <property type="entry name" value="DNA EXCISION REPAIR PROTEIN ERCC-6-RELATED"/>
    <property type="match status" value="1"/>
</dbReference>
<feature type="domain" description="Helicase ATP-binding" evidence="4">
    <location>
        <begin position="361"/>
        <end position="532"/>
    </location>
</feature>
<reference evidence="5 6" key="1">
    <citation type="journal article" date="2018" name="Evol. Lett.">
        <title>Horizontal gene cluster transfer increased hallucinogenic mushroom diversity.</title>
        <authorList>
            <person name="Reynolds H.T."/>
            <person name="Vijayakumar V."/>
            <person name="Gluck-Thaler E."/>
            <person name="Korotkin H.B."/>
            <person name="Matheny P.B."/>
            <person name="Slot J.C."/>
        </authorList>
    </citation>
    <scope>NUCLEOTIDE SEQUENCE [LARGE SCALE GENOMIC DNA]</scope>
    <source>
        <strain evidence="5 6">2629</strain>
    </source>
</reference>
<dbReference type="InterPro" id="IPR000330">
    <property type="entry name" value="SNF2_N"/>
</dbReference>
<name>A0A409Y9F7_9AGAR</name>
<gene>
    <name evidence="5" type="ORF">CVT24_009709</name>
</gene>
<dbReference type="Gene3D" id="1.20.120.850">
    <property type="entry name" value="SWI2/SNF2 ATPases, N-terminal domain"/>
    <property type="match status" value="2"/>
</dbReference>
<dbReference type="GO" id="GO:0000724">
    <property type="term" value="P:double-strand break repair via homologous recombination"/>
    <property type="evidence" value="ECO:0007669"/>
    <property type="project" value="TreeGrafter"/>
</dbReference>
<keyword evidence="2" id="KW-0067">ATP-binding</keyword>
<dbReference type="Proteomes" id="UP000284842">
    <property type="component" value="Unassembled WGS sequence"/>
</dbReference>
<feature type="region of interest" description="Disordered" evidence="3">
    <location>
        <begin position="1"/>
        <end position="34"/>
    </location>
</feature>
<dbReference type="Pfam" id="PF00176">
    <property type="entry name" value="SNF2-rel_dom"/>
    <property type="match status" value="1"/>
</dbReference>
<feature type="compositionally biased region" description="Low complexity" evidence="3">
    <location>
        <begin position="153"/>
        <end position="169"/>
    </location>
</feature>
<proteinExistence type="predicted"/>
<keyword evidence="1" id="KW-0547">Nucleotide-binding</keyword>
<dbReference type="CDD" id="cd18004">
    <property type="entry name" value="DEXHc_RAD54"/>
    <property type="match status" value="1"/>
</dbReference>
<dbReference type="STRING" id="181874.A0A409Y9F7"/>
<evidence type="ECO:0000256" key="1">
    <source>
        <dbReference type="ARBA" id="ARBA00022741"/>
    </source>
</evidence>
<dbReference type="GO" id="GO:0007131">
    <property type="term" value="P:reciprocal meiotic recombination"/>
    <property type="evidence" value="ECO:0007669"/>
    <property type="project" value="TreeGrafter"/>
</dbReference>
<dbReference type="AlphaFoldDB" id="A0A409Y9F7"/>
<evidence type="ECO:0000256" key="2">
    <source>
        <dbReference type="ARBA" id="ARBA00022840"/>
    </source>
</evidence>
<dbReference type="EMBL" id="NHTK01001348">
    <property type="protein sequence ID" value="PPQ99726.1"/>
    <property type="molecule type" value="Genomic_DNA"/>
</dbReference>
<dbReference type="FunFam" id="3.40.50.10810:FF:000020">
    <property type="entry name" value="DNA repair and recombination protein RAD54B"/>
    <property type="match status" value="1"/>
</dbReference>
<dbReference type="Gene3D" id="3.40.50.10810">
    <property type="entry name" value="Tandem AAA-ATPase domain"/>
    <property type="match status" value="1"/>
</dbReference>
<dbReference type="GO" id="GO:0005524">
    <property type="term" value="F:ATP binding"/>
    <property type="evidence" value="ECO:0007669"/>
    <property type="project" value="InterPro"/>
</dbReference>
<evidence type="ECO:0000313" key="6">
    <source>
        <dbReference type="Proteomes" id="UP000284842"/>
    </source>
</evidence>
<organism evidence="5 6">
    <name type="scientific">Panaeolus cyanescens</name>
    <dbReference type="NCBI Taxonomy" id="181874"/>
    <lineage>
        <taxon>Eukaryota</taxon>
        <taxon>Fungi</taxon>
        <taxon>Dikarya</taxon>
        <taxon>Basidiomycota</taxon>
        <taxon>Agaricomycotina</taxon>
        <taxon>Agaricomycetes</taxon>
        <taxon>Agaricomycetidae</taxon>
        <taxon>Agaricales</taxon>
        <taxon>Agaricineae</taxon>
        <taxon>Galeropsidaceae</taxon>
        <taxon>Panaeolus</taxon>
    </lineage>
</organism>
<comment type="caution">
    <text evidence="5">The sequence shown here is derived from an EMBL/GenBank/DDBJ whole genome shotgun (WGS) entry which is preliminary data.</text>
</comment>
<evidence type="ECO:0000313" key="5">
    <source>
        <dbReference type="EMBL" id="PPQ99726.1"/>
    </source>
</evidence>
<dbReference type="InterPro" id="IPR038718">
    <property type="entry name" value="SNF2-like_sf"/>
</dbReference>
<dbReference type="InterPro" id="IPR050496">
    <property type="entry name" value="SNF2_RAD54_helicase_repair"/>
</dbReference>